<dbReference type="PROSITE" id="PS50110">
    <property type="entry name" value="RESPONSE_REGULATORY"/>
    <property type="match status" value="1"/>
</dbReference>
<feature type="domain" description="Response regulatory" evidence="7">
    <location>
        <begin position="7"/>
        <end position="123"/>
    </location>
</feature>
<sequence length="215" mass="24083">MTTGNTRVFIVDDHPILIKGVKFLIENEKDFVVCGAAQSVQDALQQIDLVSPHVMLIDISLGGECGLRLTENLSQRHPYLPILIFSMHEEALYAERAILAGANGYINKNSDPKELISAMRKVLSGKIYINDRVNTYLINKLRRKNFKDENPLSLLNNRELEVFHLIGKGLTSRAIAKQLNISLSTIHSHKTNIKSKLNLNNSNELTCYAAQNSLS</sequence>
<dbReference type="Gene3D" id="3.40.50.2300">
    <property type="match status" value="1"/>
</dbReference>
<dbReference type="GO" id="GO:0003677">
    <property type="term" value="F:DNA binding"/>
    <property type="evidence" value="ECO:0007669"/>
    <property type="project" value="UniProtKB-KW"/>
</dbReference>
<dbReference type="RefSeq" id="WP_173013469.1">
    <property type="nucleotide sequence ID" value="NZ_AP019860.1"/>
</dbReference>
<accession>A0A5S9IQ81</accession>
<reference evidence="8 9" key="1">
    <citation type="submission" date="2019-08" db="EMBL/GenBank/DDBJ databases">
        <title>Complete genome sequence of Candidatus Uab amorphum.</title>
        <authorList>
            <person name="Shiratori T."/>
            <person name="Suzuki S."/>
            <person name="Kakizawa Y."/>
            <person name="Ishida K."/>
        </authorList>
    </citation>
    <scope>NUCLEOTIDE SEQUENCE [LARGE SCALE GENOMIC DNA]</scope>
    <source>
        <strain evidence="8 9">SRT547</strain>
    </source>
</reference>
<dbReference type="PANTHER" id="PTHR43214">
    <property type="entry name" value="TWO-COMPONENT RESPONSE REGULATOR"/>
    <property type="match status" value="1"/>
</dbReference>
<evidence type="ECO:0000313" key="8">
    <source>
        <dbReference type="EMBL" id="BBM85884.1"/>
    </source>
</evidence>
<dbReference type="AlphaFoldDB" id="A0A5S9IQ81"/>
<dbReference type="EMBL" id="AP019860">
    <property type="protein sequence ID" value="BBM85884.1"/>
    <property type="molecule type" value="Genomic_DNA"/>
</dbReference>
<dbReference type="Pfam" id="PF00072">
    <property type="entry name" value="Response_reg"/>
    <property type="match status" value="1"/>
</dbReference>
<feature type="modified residue" description="4-aspartylphosphate" evidence="5">
    <location>
        <position position="58"/>
    </location>
</feature>
<keyword evidence="9" id="KW-1185">Reference proteome</keyword>
<dbReference type="PANTHER" id="PTHR43214:SF41">
    <property type="entry name" value="NITRATE_NITRITE RESPONSE REGULATOR PROTEIN NARP"/>
    <property type="match status" value="1"/>
</dbReference>
<dbReference type="SMART" id="SM00421">
    <property type="entry name" value="HTH_LUXR"/>
    <property type="match status" value="1"/>
</dbReference>
<evidence type="ECO:0000256" key="2">
    <source>
        <dbReference type="ARBA" id="ARBA00023015"/>
    </source>
</evidence>
<evidence type="ECO:0000259" key="7">
    <source>
        <dbReference type="PROSITE" id="PS50110"/>
    </source>
</evidence>
<dbReference type="InterPro" id="IPR011006">
    <property type="entry name" value="CheY-like_superfamily"/>
</dbReference>
<dbReference type="CDD" id="cd06170">
    <property type="entry name" value="LuxR_C_like"/>
    <property type="match status" value="1"/>
</dbReference>
<evidence type="ECO:0000313" key="9">
    <source>
        <dbReference type="Proteomes" id="UP000326354"/>
    </source>
</evidence>
<dbReference type="SUPFAM" id="SSF46894">
    <property type="entry name" value="C-terminal effector domain of the bipartite response regulators"/>
    <property type="match status" value="1"/>
</dbReference>
<dbReference type="PROSITE" id="PS50043">
    <property type="entry name" value="HTH_LUXR_2"/>
    <property type="match status" value="1"/>
</dbReference>
<evidence type="ECO:0000259" key="6">
    <source>
        <dbReference type="PROSITE" id="PS50043"/>
    </source>
</evidence>
<keyword evidence="2" id="KW-0805">Transcription regulation</keyword>
<dbReference type="KEGG" id="uam:UABAM_04266"/>
<dbReference type="InterPro" id="IPR058245">
    <property type="entry name" value="NreC/VraR/RcsB-like_REC"/>
</dbReference>
<keyword evidence="3 8" id="KW-0238">DNA-binding</keyword>
<keyword evidence="4" id="KW-0804">Transcription</keyword>
<dbReference type="PRINTS" id="PR00038">
    <property type="entry name" value="HTHLUXR"/>
</dbReference>
<dbReference type="InterPro" id="IPR039420">
    <property type="entry name" value="WalR-like"/>
</dbReference>
<dbReference type="InterPro" id="IPR001789">
    <property type="entry name" value="Sig_transdc_resp-reg_receiver"/>
</dbReference>
<proteinExistence type="predicted"/>
<feature type="domain" description="HTH luxR-type" evidence="6">
    <location>
        <begin position="148"/>
        <end position="213"/>
    </location>
</feature>
<dbReference type="SMART" id="SM00448">
    <property type="entry name" value="REC"/>
    <property type="match status" value="1"/>
</dbReference>
<keyword evidence="1 5" id="KW-0597">Phosphoprotein</keyword>
<dbReference type="InterPro" id="IPR000792">
    <property type="entry name" value="Tscrpt_reg_LuxR_C"/>
</dbReference>
<dbReference type="GO" id="GO:0000160">
    <property type="term" value="P:phosphorelay signal transduction system"/>
    <property type="evidence" value="ECO:0007669"/>
    <property type="project" value="InterPro"/>
</dbReference>
<dbReference type="GO" id="GO:0006355">
    <property type="term" value="P:regulation of DNA-templated transcription"/>
    <property type="evidence" value="ECO:0007669"/>
    <property type="project" value="InterPro"/>
</dbReference>
<dbReference type="SUPFAM" id="SSF52172">
    <property type="entry name" value="CheY-like"/>
    <property type="match status" value="1"/>
</dbReference>
<dbReference type="CDD" id="cd17535">
    <property type="entry name" value="REC_NarL-like"/>
    <property type="match status" value="1"/>
</dbReference>
<evidence type="ECO:0000256" key="1">
    <source>
        <dbReference type="ARBA" id="ARBA00022553"/>
    </source>
</evidence>
<evidence type="ECO:0000256" key="5">
    <source>
        <dbReference type="PROSITE-ProRule" id="PRU00169"/>
    </source>
</evidence>
<protein>
    <submittedName>
        <fullName evidence="8">DNA-binding response regulator</fullName>
    </submittedName>
</protein>
<evidence type="ECO:0000256" key="4">
    <source>
        <dbReference type="ARBA" id="ARBA00023163"/>
    </source>
</evidence>
<organism evidence="8 9">
    <name type="scientific">Uabimicrobium amorphum</name>
    <dbReference type="NCBI Taxonomy" id="2596890"/>
    <lineage>
        <taxon>Bacteria</taxon>
        <taxon>Pseudomonadati</taxon>
        <taxon>Planctomycetota</taxon>
        <taxon>Candidatus Uabimicrobiia</taxon>
        <taxon>Candidatus Uabimicrobiales</taxon>
        <taxon>Candidatus Uabimicrobiaceae</taxon>
        <taxon>Candidatus Uabimicrobium</taxon>
    </lineage>
</organism>
<dbReference type="Proteomes" id="UP000326354">
    <property type="component" value="Chromosome"/>
</dbReference>
<evidence type="ECO:0000256" key="3">
    <source>
        <dbReference type="ARBA" id="ARBA00023125"/>
    </source>
</evidence>
<name>A0A5S9IQ81_UABAM</name>
<dbReference type="PROSITE" id="PS00622">
    <property type="entry name" value="HTH_LUXR_1"/>
    <property type="match status" value="1"/>
</dbReference>
<dbReference type="InterPro" id="IPR016032">
    <property type="entry name" value="Sig_transdc_resp-reg_C-effctor"/>
</dbReference>
<dbReference type="Pfam" id="PF00196">
    <property type="entry name" value="GerE"/>
    <property type="match status" value="1"/>
</dbReference>
<gene>
    <name evidence="8" type="ORF">UABAM_04266</name>
</gene>